<name>V2TQ22_9GAMM</name>
<dbReference type="HOGENOM" id="CLU_1072107_0_0_6"/>
<dbReference type="eggNOG" id="ENOG5031ST6">
    <property type="taxonomic scope" value="Bacteria"/>
</dbReference>
<evidence type="ECO:0000313" key="3">
    <source>
        <dbReference type="Proteomes" id="UP000023785"/>
    </source>
</evidence>
<evidence type="ECO:0000313" key="2">
    <source>
        <dbReference type="EMBL" id="ESK39697.1"/>
    </source>
</evidence>
<dbReference type="AlphaFoldDB" id="V2TQ22"/>
<comment type="caution">
    <text evidence="2">The sequence shown here is derived from an EMBL/GenBank/DDBJ whole genome shotgun (WGS) entry which is preliminary data.</text>
</comment>
<keyword evidence="1" id="KW-0472">Membrane</keyword>
<proteinExistence type="predicted"/>
<evidence type="ECO:0000256" key="1">
    <source>
        <dbReference type="SAM" id="Phobius"/>
    </source>
</evidence>
<organism evidence="2 3">
    <name type="scientific">Acinetobacter nectaris CIP 110549</name>
    <dbReference type="NCBI Taxonomy" id="1392540"/>
    <lineage>
        <taxon>Bacteria</taxon>
        <taxon>Pseudomonadati</taxon>
        <taxon>Pseudomonadota</taxon>
        <taxon>Gammaproteobacteria</taxon>
        <taxon>Moraxellales</taxon>
        <taxon>Moraxellaceae</taxon>
        <taxon>Acinetobacter</taxon>
    </lineage>
</organism>
<feature type="transmembrane region" description="Helical" evidence="1">
    <location>
        <begin position="166"/>
        <end position="184"/>
    </location>
</feature>
<reference evidence="2 3" key="1">
    <citation type="submission" date="2013-10" db="EMBL/GenBank/DDBJ databases">
        <title>The Genome Sequence of Acinetobacter nectaris CIP 110549.</title>
        <authorList>
            <consortium name="The Broad Institute Genomics Platform"/>
            <consortium name="The Broad Institute Genome Sequencing Center for Infectious Disease"/>
            <person name="Cerqueira G."/>
            <person name="Feldgarden M."/>
            <person name="Courvalin P."/>
            <person name="Grillot-Courvalin C."/>
            <person name="Clermont D."/>
            <person name="Rocha E."/>
            <person name="Yoon E.-J."/>
            <person name="Nemec A."/>
            <person name="Young S.K."/>
            <person name="Zeng Q."/>
            <person name="Gargeya S."/>
            <person name="Fitzgerald M."/>
            <person name="Abouelleil A."/>
            <person name="Alvarado L."/>
            <person name="Berlin A.M."/>
            <person name="Chapman S.B."/>
            <person name="Gainer-Dewar J."/>
            <person name="Goldberg J."/>
            <person name="Gnerre S."/>
            <person name="Griggs A."/>
            <person name="Gujja S."/>
            <person name="Hansen M."/>
            <person name="Howarth C."/>
            <person name="Imamovic A."/>
            <person name="Ireland A."/>
            <person name="Larimer J."/>
            <person name="McCowan C."/>
            <person name="Murphy C."/>
            <person name="Pearson M."/>
            <person name="Poon T.W."/>
            <person name="Priest M."/>
            <person name="Roberts A."/>
            <person name="Saif S."/>
            <person name="Shea T."/>
            <person name="Sykes S."/>
            <person name="Wortman J."/>
            <person name="Nusbaum C."/>
            <person name="Birren B."/>
        </authorList>
    </citation>
    <scope>NUCLEOTIDE SEQUENCE [LARGE SCALE GENOMIC DNA]</scope>
    <source>
        <strain evidence="2 3">CIP 110549</strain>
    </source>
</reference>
<dbReference type="RefSeq" id="WP_023273010.1">
    <property type="nucleotide sequence ID" value="NZ_KI530723.1"/>
</dbReference>
<keyword evidence="3" id="KW-1185">Reference proteome</keyword>
<dbReference type="EMBL" id="AYER01000004">
    <property type="protein sequence ID" value="ESK39697.1"/>
    <property type="molecule type" value="Genomic_DNA"/>
</dbReference>
<dbReference type="PATRIC" id="fig|1392540.3.peg.1340"/>
<dbReference type="OrthoDB" id="6687587at2"/>
<feature type="transmembrane region" description="Helical" evidence="1">
    <location>
        <begin position="98"/>
        <end position="115"/>
    </location>
</feature>
<sequence>MQLNKNFLTSQTLGKYDAEIDALKNIVHYGIGLDRTDAAFDLTLDKWLGKIPYGSNASEFSTRKRLILIQLRSNLMLSIASIFSCSLLTLIVGTFTFFAAWYFAFALLLFLYFTYKNIQSFKRFKALYQAIKPLQQIIPDIEKPQTCINEAEIAQTFSKDRLKSRCIGIAIMAFTGYMCHSIYYSTNSKIPVLALLLPLGFMSGLGTFITGMNKPEIFHRHGYAQARWRDLPLVMKICIVIGSIASISSFAWAKGLLIL</sequence>
<dbReference type="STRING" id="1392540.P256_01379"/>
<accession>V2TQ22</accession>
<feature type="transmembrane region" description="Helical" evidence="1">
    <location>
        <begin position="190"/>
        <end position="212"/>
    </location>
</feature>
<protein>
    <submittedName>
        <fullName evidence="2">Uncharacterized protein</fullName>
    </submittedName>
</protein>
<dbReference type="Proteomes" id="UP000023785">
    <property type="component" value="Unassembled WGS sequence"/>
</dbReference>
<feature type="transmembrane region" description="Helical" evidence="1">
    <location>
        <begin position="73"/>
        <end position="92"/>
    </location>
</feature>
<feature type="transmembrane region" description="Helical" evidence="1">
    <location>
        <begin position="233"/>
        <end position="253"/>
    </location>
</feature>
<keyword evidence="1" id="KW-0812">Transmembrane</keyword>
<gene>
    <name evidence="2" type="ORF">P256_01379</name>
</gene>
<keyword evidence="1" id="KW-1133">Transmembrane helix</keyword>